<evidence type="ECO:0000256" key="1">
    <source>
        <dbReference type="ARBA" id="ARBA00022723"/>
    </source>
</evidence>
<dbReference type="SUPFAM" id="SSF57716">
    <property type="entry name" value="Glucocorticoid receptor-like (DNA-binding domain)"/>
    <property type="match status" value="1"/>
</dbReference>
<evidence type="ECO:0000256" key="2">
    <source>
        <dbReference type="ARBA" id="ARBA00022771"/>
    </source>
</evidence>
<keyword evidence="4 5" id="KW-0238">DNA-binding</keyword>
<dbReference type="SMART" id="SM00980">
    <property type="entry name" value="THAP"/>
    <property type="match status" value="1"/>
</dbReference>
<dbReference type="AlphaFoldDB" id="A0AA39KGW3"/>
<organism evidence="7 8">
    <name type="scientific">Microctonus hyperodae</name>
    <name type="common">Parasitoid wasp</name>
    <dbReference type="NCBI Taxonomy" id="165561"/>
    <lineage>
        <taxon>Eukaryota</taxon>
        <taxon>Metazoa</taxon>
        <taxon>Ecdysozoa</taxon>
        <taxon>Arthropoda</taxon>
        <taxon>Hexapoda</taxon>
        <taxon>Insecta</taxon>
        <taxon>Pterygota</taxon>
        <taxon>Neoptera</taxon>
        <taxon>Endopterygota</taxon>
        <taxon>Hymenoptera</taxon>
        <taxon>Apocrita</taxon>
        <taxon>Ichneumonoidea</taxon>
        <taxon>Braconidae</taxon>
        <taxon>Euphorinae</taxon>
        <taxon>Microctonus</taxon>
    </lineage>
</organism>
<accession>A0AA39KGW3</accession>
<keyword evidence="8" id="KW-1185">Reference proteome</keyword>
<dbReference type="InterPro" id="IPR006612">
    <property type="entry name" value="THAP_Znf"/>
</dbReference>
<comment type="caution">
    <text evidence="7">The sequence shown here is derived from an EMBL/GenBank/DDBJ whole genome shotgun (WGS) entry which is preliminary data.</text>
</comment>
<evidence type="ECO:0000256" key="3">
    <source>
        <dbReference type="ARBA" id="ARBA00022833"/>
    </source>
</evidence>
<dbReference type="GO" id="GO:0008270">
    <property type="term" value="F:zinc ion binding"/>
    <property type="evidence" value="ECO:0007669"/>
    <property type="project" value="UniProtKB-KW"/>
</dbReference>
<keyword evidence="1" id="KW-0479">Metal-binding</keyword>
<gene>
    <name evidence="7" type="ORF">PV327_008172</name>
</gene>
<evidence type="ECO:0000256" key="5">
    <source>
        <dbReference type="PROSITE-ProRule" id="PRU00309"/>
    </source>
</evidence>
<keyword evidence="2 5" id="KW-0863">Zinc-finger</keyword>
<sequence length="325" mass="38248">MVRVCAVKSCPSGRKLKYKKKDSSEPLSYFKPTTPARLKNWQTSLGINLKPADCICYLHFKEEDIIMYDKFIINNEVKIFPKGKKQLRNEAVPTLEHQFVPIDFNFPEDKQHCQIKENQIEQQNILVNQKPSNDLMNVNIPTEQDSEEPLLIQHVHDIIESQPETEARTQLEDFKDTLKNNSLPPSWLYLDKPNGRIFMRWDETNKQMVNHLRLNEDMSITVIFSNNEELFVNKKIESFRDIHDYLKSVERWPLCVGTQIDSYKFSKICKGVIIGEDSYKRNQANPRCKSCRILRHRLQHRKSSFINLERVTNDVLQVRLNNTNV</sequence>
<evidence type="ECO:0000313" key="7">
    <source>
        <dbReference type="EMBL" id="KAK0161756.1"/>
    </source>
</evidence>
<name>A0AA39KGW3_MICHY</name>
<dbReference type="InterPro" id="IPR038441">
    <property type="entry name" value="THAP_Znf_sf"/>
</dbReference>
<reference evidence="7" key="1">
    <citation type="journal article" date="2023" name="bioRxiv">
        <title>Scaffold-level genome assemblies of two parasitoid biocontrol wasps reveal the parthenogenesis mechanism and an associated novel virus.</title>
        <authorList>
            <person name="Inwood S."/>
            <person name="Skelly J."/>
            <person name="Guhlin J."/>
            <person name="Harrop T."/>
            <person name="Goldson S."/>
            <person name="Dearden P."/>
        </authorList>
    </citation>
    <scope>NUCLEOTIDE SEQUENCE</scope>
    <source>
        <strain evidence="7">Lincoln</strain>
        <tissue evidence="7">Whole body</tissue>
    </source>
</reference>
<dbReference type="PROSITE" id="PS50950">
    <property type="entry name" value="ZF_THAP"/>
    <property type="match status" value="1"/>
</dbReference>
<dbReference type="Gene3D" id="6.20.210.20">
    <property type="entry name" value="THAP domain"/>
    <property type="match status" value="1"/>
</dbReference>
<dbReference type="Pfam" id="PF05485">
    <property type="entry name" value="THAP"/>
    <property type="match status" value="1"/>
</dbReference>
<reference evidence="7" key="2">
    <citation type="submission" date="2023-03" db="EMBL/GenBank/DDBJ databases">
        <authorList>
            <person name="Inwood S.N."/>
            <person name="Skelly J.G."/>
            <person name="Guhlin J."/>
            <person name="Harrop T.W.R."/>
            <person name="Goldson S.G."/>
            <person name="Dearden P.K."/>
        </authorList>
    </citation>
    <scope>NUCLEOTIDE SEQUENCE</scope>
    <source>
        <strain evidence="7">Lincoln</strain>
        <tissue evidence="7">Whole body</tissue>
    </source>
</reference>
<evidence type="ECO:0000256" key="4">
    <source>
        <dbReference type="ARBA" id="ARBA00023125"/>
    </source>
</evidence>
<keyword evidence="3" id="KW-0862">Zinc</keyword>
<protein>
    <recommendedName>
        <fullName evidence="6">THAP-type domain-containing protein</fullName>
    </recommendedName>
</protein>
<proteinExistence type="predicted"/>
<evidence type="ECO:0000313" key="8">
    <source>
        <dbReference type="Proteomes" id="UP001168972"/>
    </source>
</evidence>
<dbReference type="Proteomes" id="UP001168972">
    <property type="component" value="Unassembled WGS sequence"/>
</dbReference>
<evidence type="ECO:0000259" key="6">
    <source>
        <dbReference type="PROSITE" id="PS50950"/>
    </source>
</evidence>
<dbReference type="GO" id="GO:0003677">
    <property type="term" value="F:DNA binding"/>
    <property type="evidence" value="ECO:0007669"/>
    <property type="project" value="UniProtKB-UniRule"/>
</dbReference>
<feature type="domain" description="THAP-type" evidence="6">
    <location>
        <begin position="1"/>
        <end position="96"/>
    </location>
</feature>
<dbReference type="EMBL" id="JAQQBR010001834">
    <property type="protein sequence ID" value="KAK0161756.1"/>
    <property type="molecule type" value="Genomic_DNA"/>
</dbReference>